<protein>
    <submittedName>
        <fullName evidence="1">Uncharacterized protein</fullName>
    </submittedName>
</protein>
<sequence>MNTTPKITSIIIIFLLLCISCKSQTIITKVSYISAGMGGYEIVQVTKDSVIGKIVNRRKKIFINEKTQKKFWNSLIQSMTVTEFQEVKPLKRVQDHDEENTTIKIETTQGNYSLLNGDFDPIKNKKVLQFVEILQAELNRIYLEEKDK</sequence>
<reference evidence="1 2" key="1">
    <citation type="submission" date="2018-11" db="EMBL/GenBank/DDBJ databases">
        <title>Flavobacterium sp. nov., YIM 102600 draft genome.</title>
        <authorList>
            <person name="Li G."/>
            <person name="Jiang Y."/>
        </authorList>
    </citation>
    <scope>NUCLEOTIDE SEQUENCE [LARGE SCALE GENOMIC DNA]</scope>
    <source>
        <strain evidence="1 2">YIM 102600</strain>
    </source>
</reference>
<dbReference type="EMBL" id="RQVR01000010">
    <property type="protein sequence ID" value="RRJ90753.1"/>
    <property type="molecule type" value="Genomic_DNA"/>
</dbReference>
<dbReference type="Proteomes" id="UP000271937">
    <property type="component" value="Unassembled WGS sequence"/>
</dbReference>
<evidence type="ECO:0000313" key="1">
    <source>
        <dbReference type="EMBL" id="RRJ90753.1"/>
    </source>
</evidence>
<organism evidence="1 2">
    <name type="scientific">Flavobacterium macacae</name>
    <dbReference type="NCBI Taxonomy" id="2488993"/>
    <lineage>
        <taxon>Bacteria</taxon>
        <taxon>Pseudomonadati</taxon>
        <taxon>Bacteroidota</taxon>
        <taxon>Flavobacteriia</taxon>
        <taxon>Flavobacteriales</taxon>
        <taxon>Flavobacteriaceae</taxon>
        <taxon>Flavobacterium</taxon>
    </lineage>
</organism>
<name>A0A3P3WDX2_9FLAO</name>
<accession>A0A3P3WDX2</accession>
<gene>
    <name evidence="1" type="ORF">EG849_09760</name>
</gene>
<evidence type="ECO:0000313" key="2">
    <source>
        <dbReference type="Proteomes" id="UP000271937"/>
    </source>
</evidence>
<keyword evidence="2" id="KW-1185">Reference proteome</keyword>
<dbReference type="RefSeq" id="WP_125012900.1">
    <property type="nucleotide sequence ID" value="NZ_RQVR01000010.1"/>
</dbReference>
<dbReference type="AlphaFoldDB" id="A0A3P3WDX2"/>
<comment type="caution">
    <text evidence="1">The sequence shown here is derived from an EMBL/GenBank/DDBJ whole genome shotgun (WGS) entry which is preliminary data.</text>
</comment>
<proteinExistence type="predicted"/>